<sequence>MRFSTVISVLACGAMAFAAALAPGVLVGRSSTGVSDAVSVLNHKCDSILPLFDTCNDAQCTDTIVLKLVAEVDVATAACVNLNEGISAPLVQGVAGVVSKIILKLNSHKLSCGGKCGDFSVYAKIDLCISLWLQQLGVCVSGILVSVAALLLDVVLVLQGLSLSLILKVCLFIQV</sequence>
<name>A0A9P6HEH5_9AGAM</name>
<organism evidence="3 4">
    <name type="scientific">Thelephora terrestris</name>
    <dbReference type="NCBI Taxonomy" id="56493"/>
    <lineage>
        <taxon>Eukaryota</taxon>
        <taxon>Fungi</taxon>
        <taxon>Dikarya</taxon>
        <taxon>Basidiomycota</taxon>
        <taxon>Agaricomycotina</taxon>
        <taxon>Agaricomycetes</taxon>
        <taxon>Thelephorales</taxon>
        <taxon>Thelephoraceae</taxon>
        <taxon>Thelephora</taxon>
    </lineage>
</organism>
<evidence type="ECO:0000256" key="2">
    <source>
        <dbReference type="SAM" id="SignalP"/>
    </source>
</evidence>
<protein>
    <submittedName>
        <fullName evidence="3">Uncharacterized protein</fullName>
    </submittedName>
</protein>
<feature type="chain" id="PRO_5040301909" evidence="2">
    <location>
        <begin position="21"/>
        <end position="175"/>
    </location>
</feature>
<feature type="transmembrane region" description="Helical" evidence="1">
    <location>
        <begin position="132"/>
        <end position="158"/>
    </location>
</feature>
<gene>
    <name evidence="3" type="ORF">BJ322DRAFT_811805</name>
</gene>
<evidence type="ECO:0000256" key="1">
    <source>
        <dbReference type="SAM" id="Phobius"/>
    </source>
</evidence>
<feature type="signal peptide" evidence="2">
    <location>
        <begin position="1"/>
        <end position="20"/>
    </location>
</feature>
<comment type="caution">
    <text evidence="3">The sequence shown here is derived from an EMBL/GenBank/DDBJ whole genome shotgun (WGS) entry which is preliminary data.</text>
</comment>
<keyword evidence="4" id="KW-1185">Reference proteome</keyword>
<evidence type="ECO:0000313" key="4">
    <source>
        <dbReference type="Proteomes" id="UP000736335"/>
    </source>
</evidence>
<dbReference type="AlphaFoldDB" id="A0A9P6HEH5"/>
<reference evidence="3" key="1">
    <citation type="journal article" date="2020" name="Nat. Commun.">
        <title>Large-scale genome sequencing of mycorrhizal fungi provides insights into the early evolution of symbiotic traits.</title>
        <authorList>
            <person name="Miyauchi S."/>
            <person name="Kiss E."/>
            <person name="Kuo A."/>
            <person name="Drula E."/>
            <person name="Kohler A."/>
            <person name="Sanchez-Garcia M."/>
            <person name="Morin E."/>
            <person name="Andreopoulos B."/>
            <person name="Barry K.W."/>
            <person name="Bonito G."/>
            <person name="Buee M."/>
            <person name="Carver A."/>
            <person name="Chen C."/>
            <person name="Cichocki N."/>
            <person name="Clum A."/>
            <person name="Culley D."/>
            <person name="Crous P.W."/>
            <person name="Fauchery L."/>
            <person name="Girlanda M."/>
            <person name="Hayes R.D."/>
            <person name="Keri Z."/>
            <person name="LaButti K."/>
            <person name="Lipzen A."/>
            <person name="Lombard V."/>
            <person name="Magnuson J."/>
            <person name="Maillard F."/>
            <person name="Murat C."/>
            <person name="Nolan M."/>
            <person name="Ohm R.A."/>
            <person name="Pangilinan J."/>
            <person name="Pereira M.F."/>
            <person name="Perotto S."/>
            <person name="Peter M."/>
            <person name="Pfister S."/>
            <person name="Riley R."/>
            <person name="Sitrit Y."/>
            <person name="Stielow J.B."/>
            <person name="Szollosi G."/>
            <person name="Zifcakova L."/>
            <person name="Stursova M."/>
            <person name="Spatafora J.W."/>
            <person name="Tedersoo L."/>
            <person name="Vaario L.M."/>
            <person name="Yamada A."/>
            <person name="Yan M."/>
            <person name="Wang P."/>
            <person name="Xu J."/>
            <person name="Bruns T."/>
            <person name="Baldrian P."/>
            <person name="Vilgalys R."/>
            <person name="Dunand C."/>
            <person name="Henrissat B."/>
            <person name="Grigoriev I.V."/>
            <person name="Hibbett D."/>
            <person name="Nagy L.G."/>
            <person name="Martin F.M."/>
        </authorList>
    </citation>
    <scope>NUCLEOTIDE SEQUENCE</scope>
    <source>
        <strain evidence="3">UH-Tt-Lm1</strain>
    </source>
</reference>
<accession>A0A9P6HEH5</accession>
<proteinExistence type="predicted"/>
<keyword evidence="1" id="KW-0812">Transmembrane</keyword>
<dbReference type="Proteomes" id="UP000736335">
    <property type="component" value="Unassembled WGS sequence"/>
</dbReference>
<evidence type="ECO:0000313" key="3">
    <source>
        <dbReference type="EMBL" id="KAF9785146.1"/>
    </source>
</evidence>
<keyword evidence="2" id="KW-0732">Signal</keyword>
<keyword evidence="1" id="KW-0472">Membrane</keyword>
<dbReference type="EMBL" id="WIUZ02000007">
    <property type="protein sequence ID" value="KAF9785146.1"/>
    <property type="molecule type" value="Genomic_DNA"/>
</dbReference>
<keyword evidence="1" id="KW-1133">Transmembrane helix</keyword>
<reference evidence="3" key="2">
    <citation type="submission" date="2020-11" db="EMBL/GenBank/DDBJ databases">
        <authorList>
            <consortium name="DOE Joint Genome Institute"/>
            <person name="Kuo A."/>
            <person name="Miyauchi S."/>
            <person name="Kiss E."/>
            <person name="Drula E."/>
            <person name="Kohler A."/>
            <person name="Sanchez-Garcia M."/>
            <person name="Andreopoulos B."/>
            <person name="Barry K.W."/>
            <person name="Bonito G."/>
            <person name="Buee M."/>
            <person name="Carver A."/>
            <person name="Chen C."/>
            <person name="Cichocki N."/>
            <person name="Clum A."/>
            <person name="Culley D."/>
            <person name="Crous P.W."/>
            <person name="Fauchery L."/>
            <person name="Girlanda M."/>
            <person name="Hayes R."/>
            <person name="Keri Z."/>
            <person name="Labutti K."/>
            <person name="Lipzen A."/>
            <person name="Lombard V."/>
            <person name="Magnuson J."/>
            <person name="Maillard F."/>
            <person name="Morin E."/>
            <person name="Murat C."/>
            <person name="Nolan M."/>
            <person name="Ohm R."/>
            <person name="Pangilinan J."/>
            <person name="Pereira M."/>
            <person name="Perotto S."/>
            <person name="Peter M."/>
            <person name="Riley R."/>
            <person name="Sitrit Y."/>
            <person name="Stielow B."/>
            <person name="Szollosi G."/>
            <person name="Zifcakova L."/>
            <person name="Stursova M."/>
            <person name="Spatafora J.W."/>
            <person name="Tedersoo L."/>
            <person name="Vaario L.-M."/>
            <person name="Yamada A."/>
            <person name="Yan M."/>
            <person name="Wang P."/>
            <person name="Xu J."/>
            <person name="Bruns T."/>
            <person name="Baldrian P."/>
            <person name="Vilgalys R."/>
            <person name="Henrissat B."/>
            <person name="Grigoriev I.V."/>
            <person name="Hibbett D."/>
            <person name="Nagy L.G."/>
            <person name="Martin F.M."/>
        </authorList>
    </citation>
    <scope>NUCLEOTIDE SEQUENCE</scope>
    <source>
        <strain evidence="3">UH-Tt-Lm1</strain>
    </source>
</reference>